<organism evidence="2">
    <name type="scientific">Cacopsylla melanoneura</name>
    <dbReference type="NCBI Taxonomy" id="428564"/>
    <lineage>
        <taxon>Eukaryota</taxon>
        <taxon>Metazoa</taxon>
        <taxon>Ecdysozoa</taxon>
        <taxon>Arthropoda</taxon>
        <taxon>Hexapoda</taxon>
        <taxon>Insecta</taxon>
        <taxon>Pterygota</taxon>
        <taxon>Neoptera</taxon>
        <taxon>Paraneoptera</taxon>
        <taxon>Hemiptera</taxon>
        <taxon>Sternorrhyncha</taxon>
        <taxon>Psylloidea</taxon>
        <taxon>Psyllidae</taxon>
        <taxon>Psyllinae</taxon>
        <taxon>Cacopsylla</taxon>
    </lineage>
</organism>
<dbReference type="EMBL" id="HBUF01456385">
    <property type="protein sequence ID" value="CAG6743924.1"/>
    <property type="molecule type" value="Transcribed_RNA"/>
</dbReference>
<dbReference type="AlphaFoldDB" id="A0A8D9E943"/>
<protein>
    <submittedName>
        <fullName evidence="2">Uncharacterized protein</fullName>
    </submittedName>
</protein>
<sequence>MSDEPEYLEPETVLAEDGDPEIEEAEDPRIVEDEMMSTSVQDESRIIEDEVKVEEEVKDENDDILGDLSAMTMEQLDDFLEENEEQDEDQPEEDEFEGNKG</sequence>
<proteinExistence type="predicted"/>
<feature type="compositionally biased region" description="Acidic residues" evidence="1">
    <location>
        <begin position="1"/>
        <end position="26"/>
    </location>
</feature>
<accession>A0A8D9E943</accession>
<evidence type="ECO:0000313" key="2">
    <source>
        <dbReference type="EMBL" id="CAG6743924.1"/>
    </source>
</evidence>
<feature type="region of interest" description="Disordered" evidence="1">
    <location>
        <begin position="76"/>
        <end position="101"/>
    </location>
</feature>
<evidence type="ECO:0000256" key="1">
    <source>
        <dbReference type="SAM" id="MobiDB-lite"/>
    </source>
</evidence>
<name>A0A8D9E943_9HEMI</name>
<reference evidence="2" key="1">
    <citation type="submission" date="2021-05" db="EMBL/GenBank/DDBJ databases">
        <authorList>
            <person name="Alioto T."/>
            <person name="Alioto T."/>
            <person name="Gomez Garrido J."/>
        </authorList>
    </citation>
    <scope>NUCLEOTIDE SEQUENCE</scope>
</reference>
<feature type="region of interest" description="Disordered" evidence="1">
    <location>
        <begin position="1"/>
        <end position="27"/>
    </location>
</feature>